<dbReference type="RefSeq" id="WP_194213536.1">
    <property type="nucleotide sequence ID" value="NZ_CP061205.1"/>
</dbReference>
<evidence type="ECO:0008006" key="3">
    <source>
        <dbReference type="Google" id="ProtNLM"/>
    </source>
</evidence>
<reference evidence="2" key="1">
    <citation type="journal article" date="2019" name="Int. J. Syst. Evol. Microbiol.">
        <title>The Global Catalogue of Microorganisms (GCM) 10K type strain sequencing project: providing services to taxonomists for standard genome sequencing and annotation.</title>
        <authorList>
            <consortium name="The Broad Institute Genomics Platform"/>
            <consortium name="The Broad Institute Genome Sequencing Center for Infectious Disease"/>
            <person name="Wu L."/>
            <person name="Ma J."/>
        </authorList>
    </citation>
    <scope>NUCLEOTIDE SEQUENCE [LARGE SCALE GENOMIC DNA]</scope>
    <source>
        <strain evidence="2">KCTC 62164</strain>
    </source>
</reference>
<evidence type="ECO:0000313" key="1">
    <source>
        <dbReference type="EMBL" id="MFC3052819.1"/>
    </source>
</evidence>
<keyword evidence="2" id="KW-1185">Reference proteome</keyword>
<accession>A0ABV7D6J7</accession>
<organism evidence="1 2">
    <name type="scientific">Kordiimonas pumila</name>
    <dbReference type="NCBI Taxonomy" id="2161677"/>
    <lineage>
        <taxon>Bacteria</taxon>
        <taxon>Pseudomonadati</taxon>
        <taxon>Pseudomonadota</taxon>
        <taxon>Alphaproteobacteria</taxon>
        <taxon>Kordiimonadales</taxon>
        <taxon>Kordiimonadaceae</taxon>
        <taxon>Kordiimonas</taxon>
    </lineage>
</organism>
<protein>
    <recommendedName>
        <fullName evidence="3">Lipoprotein</fullName>
    </recommendedName>
</protein>
<name>A0ABV7D6J7_9PROT</name>
<sequence>MKGIVPILFVFVCLSACQTESKAESEQVYPQNSCLRYWDEGTKNVVCAEIRRLLNNYVTVSLRDDAQAEVIVFQIEGLLEGKGDYSTWQYAATQIANHLLRAKKVQQSKVIVEKLINKEQSDNTLWHRFYKFQLYSLARELGVDIDFYQSSDQAVGIAKNLLTITSSRSLKSHLMLSTQNYARIFLSSQQYSQAIAMMDSCRDAAFAIKYDIAVSTCYSPYLDEQDTPSEVKLEIATKLYGATCSRGIKSLCMALRHKFAKFNLIGSE</sequence>
<evidence type="ECO:0000313" key="2">
    <source>
        <dbReference type="Proteomes" id="UP001595444"/>
    </source>
</evidence>
<proteinExistence type="predicted"/>
<dbReference type="EMBL" id="JBHRSL010000010">
    <property type="protein sequence ID" value="MFC3052819.1"/>
    <property type="molecule type" value="Genomic_DNA"/>
</dbReference>
<dbReference type="Proteomes" id="UP001595444">
    <property type="component" value="Unassembled WGS sequence"/>
</dbReference>
<gene>
    <name evidence="1" type="ORF">ACFOKA_12970</name>
</gene>
<comment type="caution">
    <text evidence="1">The sequence shown here is derived from an EMBL/GenBank/DDBJ whole genome shotgun (WGS) entry which is preliminary data.</text>
</comment>